<dbReference type="STRING" id="1316194.A0A1Q5UBN5"/>
<dbReference type="Gene3D" id="2.60.120.620">
    <property type="entry name" value="q2cbj1_9rhob like domain"/>
    <property type="match status" value="1"/>
</dbReference>
<evidence type="ECO:0000256" key="5">
    <source>
        <dbReference type="ARBA" id="ARBA00022964"/>
    </source>
</evidence>
<keyword evidence="7" id="KW-0408">Iron</keyword>
<proteinExistence type="inferred from homology"/>
<keyword evidence="5" id="KW-0223">Dioxygenase</keyword>
<reference evidence="8 9" key="1">
    <citation type="submission" date="2016-10" db="EMBL/GenBank/DDBJ databases">
        <title>Genome sequence of the ascomycete fungus Penicillium subrubescens.</title>
        <authorList>
            <person name="De Vries R.P."/>
            <person name="Peng M."/>
            <person name="Dilokpimol A."/>
            <person name="Hilden K."/>
            <person name="Makela M.R."/>
            <person name="Grigoriev I."/>
            <person name="Riley R."/>
            <person name="Granchi Z."/>
        </authorList>
    </citation>
    <scope>NUCLEOTIDE SEQUENCE [LARGE SCALE GENOMIC DNA]</scope>
    <source>
        <strain evidence="8 9">CBS 132785</strain>
    </source>
</reference>
<evidence type="ECO:0000313" key="8">
    <source>
        <dbReference type="EMBL" id="OKP09892.1"/>
    </source>
</evidence>
<dbReference type="GO" id="GO:0051213">
    <property type="term" value="F:dioxygenase activity"/>
    <property type="evidence" value="ECO:0007669"/>
    <property type="project" value="UniProtKB-KW"/>
</dbReference>
<evidence type="ECO:0000256" key="7">
    <source>
        <dbReference type="ARBA" id="ARBA00023004"/>
    </source>
</evidence>
<organism evidence="8 9">
    <name type="scientific">Penicillium subrubescens</name>
    <dbReference type="NCBI Taxonomy" id="1316194"/>
    <lineage>
        <taxon>Eukaryota</taxon>
        <taxon>Fungi</taxon>
        <taxon>Dikarya</taxon>
        <taxon>Ascomycota</taxon>
        <taxon>Pezizomycotina</taxon>
        <taxon>Eurotiomycetes</taxon>
        <taxon>Eurotiomycetidae</taxon>
        <taxon>Eurotiales</taxon>
        <taxon>Aspergillaceae</taxon>
        <taxon>Penicillium</taxon>
    </lineage>
</organism>
<dbReference type="SUPFAM" id="SSF51197">
    <property type="entry name" value="Clavaminate synthase-like"/>
    <property type="match status" value="1"/>
</dbReference>
<comment type="caution">
    <text evidence="8">The sequence shown here is derived from an EMBL/GenBank/DDBJ whole genome shotgun (WGS) entry which is preliminary data.</text>
</comment>
<keyword evidence="6" id="KW-0560">Oxidoreductase</keyword>
<dbReference type="EMBL" id="MNBE01000437">
    <property type="protein sequence ID" value="OKP09892.1"/>
    <property type="molecule type" value="Genomic_DNA"/>
</dbReference>
<dbReference type="OrthoDB" id="445007at2759"/>
<dbReference type="Proteomes" id="UP000186955">
    <property type="component" value="Unassembled WGS sequence"/>
</dbReference>
<dbReference type="Pfam" id="PF05721">
    <property type="entry name" value="PhyH"/>
    <property type="match status" value="1"/>
</dbReference>
<protein>
    <recommendedName>
        <fullName evidence="10">Phytanoyl-CoA dioxygenase family protein</fullName>
    </recommendedName>
</protein>
<dbReference type="AlphaFoldDB" id="A0A1Q5UBN5"/>
<comment type="cofactor">
    <cofactor evidence="1">
        <name>Fe cation</name>
        <dbReference type="ChEBI" id="CHEBI:24875"/>
    </cofactor>
</comment>
<evidence type="ECO:0000256" key="3">
    <source>
        <dbReference type="ARBA" id="ARBA00011738"/>
    </source>
</evidence>
<dbReference type="GO" id="GO:0046872">
    <property type="term" value="F:metal ion binding"/>
    <property type="evidence" value="ECO:0007669"/>
    <property type="project" value="UniProtKB-KW"/>
</dbReference>
<gene>
    <name evidence="8" type="ORF">PENSUB_4723</name>
</gene>
<comment type="subunit">
    <text evidence="3">Homodimer.</text>
</comment>
<accession>A0A1Q5UBN5</accession>
<dbReference type="PANTHER" id="PTHR20883">
    <property type="entry name" value="PHYTANOYL-COA DIOXYGENASE DOMAIN CONTAINING 1"/>
    <property type="match status" value="1"/>
</dbReference>
<sequence length="301" mass="33140">MTPKFELRVLERESATLDTIIPILKHNGGVVIRNFMSPEILGAVIEEVKPHFGDHLGERGEIFAKQSQVVSGLAAKSPSFVENIICDPLYGSICDYLLTSRFTSWYGSEQVTFDAQPQLNAAVSIRNQPGGEAQKLHRDDMGHHNHLPRIAPEEYAIGRDTGVGIFVAATHTSKENGATRFIPGSHLWGPENAPDESLTVPVELNPGDVFFMLASCYHGGSANTTMSEQRMIFSAFMTKGFLRQEENQYLTVPKEKLQGLSVEACRRLGFAPSEPFLGWVDLNDPRTALGLPTELKAGETK</sequence>
<evidence type="ECO:0000256" key="2">
    <source>
        <dbReference type="ARBA" id="ARBA00005830"/>
    </source>
</evidence>
<comment type="similarity">
    <text evidence="2">Belongs to the PhyH family.</text>
</comment>
<evidence type="ECO:0000256" key="4">
    <source>
        <dbReference type="ARBA" id="ARBA00022723"/>
    </source>
</evidence>
<name>A0A1Q5UBN5_9EURO</name>
<keyword evidence="4" id="KW-0479">Metal-binding</keyword>
<dbReference type="PANTHER" id="PTHR20883:SF45">
    <property type="entry name" value="PHYTANOYL-COA DIOXYGENASE FAMILY PROTEIN"/>
    <property type="match status" value="1"/>
</dbReference>
<evidence type="ECO:0000256" key="6">
    <source>
        <dbReference type="ARBA" id="ARBA00023002"/>
    </source>
</evidence>
<evidence type="ECO:0000256" key="1">
    <source>
        <dbReference type="ARBA" id="ARBA00001962"/>
    </source>
</evidence>
<evidence type="ECO:0008006" key="10">
    <source>
        <dbReference type="Google" id="ProtNLM"/>
    </source>
</evidence>
<keyword evidence="9" id="KW-1185">Reference proteome</keyword>
<dbReference type="InterPro" id="IPR008775">
    <property type="entry name" value="Phytyl_CoA_dOase-like"/>
</dbReference>
<evidence type="ECO:0000313" key="9">
    <source>
        <dbReference type="Proteomes" id="UP000186955"/>
    </source>
</evidence>